<evidence type="ECO:0000313" key="1">
    <source>
        <dbReference type="EMBL" id="KAG8579234.1"/>
    </source>
</evidence>
<evidence type="ECO:0008006" key="3">
    <source>
        <dbReference type="Google" id="ProtNLM"/>
    </source>
</evidence>
<organism evidence="1 2">
    <name type="scientific">Engystomops pustulosus</name>
    <name type="common">Tungara frog</name>
    <name type="synonym">Physalaemus pustulosus</name>
    <dbReference type="NCBI Taxonomy" id="76066"/>
    <lineage>
        <taxon>Eukaryota</taxon>
        <taxon>Metazoa</taxon>
        <taxon>Chordata</taxon>
        <taxon>Craniata</taxon>
        <taxon>Vertebrata</taxon>
        <taxon>Euteleostomi</taxon>
        <taxon>Amphibia</taxon>
        <taxon>Batrachia</taxon>
        <taxon>Anura</taxon>
        <taxon>Neobatrachia</taxon>
        <taxon>Hyloidea</taxon>
        <taxon>Leptodactylidae</taxon>
        <taxon>Leiuperinae</taxon>
        <taxon>Engystomops</taxon>
    </lineage>
</organism>
<evidence type="ECO:0000313" key="2">
    <source>
        <dbReference type="Proteomes" id="UP000824782"/>
    </source>
</evidence>
<sequence length="91" mass="10140">MEKLNSHLRTLLPEAIGAGVSRTWRRTAQVPMRCLGLAQYKQRFSWKCLDRSPGVRRALSTCISSPAECSTGGWNNFWKTGASHGRCGSRT</sequence>
<keyword evidence="2" id="KW-1185">Reference proteome</keyword>
<dbReference type="Proteomes" id="UP000824782">
    <property type="component" value="Unassembled WGS sequence"/>
</dbReference>
<dbReference type="EMBL" id="WNYA01000004">
    <property type="protein sequence ID" value="KAG8579234.1"/>
    <property type="molecule type" value="Genomic_DNA"/>
</dbReference>
<proteinExistence type="predicted"/>
<accession>A0AAV7C2T3</accession>
<reference evidence="1" key="1">
    <citation type="thesis" date="2020" institute="ProQuest LLC" country="789 East Eisenhower Parkway, Ann Arbor, MI, USA">
        <title>Comparative Genomics and Chromosome Evolution.</title>
        <authorList>
            <person name="Mudd A.B."/>
        </authorList>
    </citation>
    <scope>NUCLEOTIDE SEQUENCE</scope>
    <source>
        <strain evidence="1">237g6f4</strain>
        <tissue evidence="1">Blood</tissue>
    </source>
</reference>
<dbReference type="AlphaFoldDB" id="A0AAV7C2T3"/>
<name>A0AAV7C2T3_ENGPU</name>
<gene>
    <name evidence="1" type="ORF">GDO81_010769</name>
</gene>
<protein>
    <recommendedName>
        <fullName evidence="3">Transposase</fullName>
    </recommendedName>
</protein>
<comment type="caution">
    <text evidence="1">The sequence shown here is derived from an EMBL/GenBank/DDBJ whole genome shotgun (WGS) entry which is preliminary data.</text>
</comment>